<dbReference type="PANTHER" id="PTHR34136:SF1">
    <property type="entry name" value="UDP-N-ACETYL-D-MANNOSAMINURONIC ACID TRANSFERASE"/>
    <property type="match status" value="1"/>
</dbReference>
<comment type="caution">
    <text evidence="4">The sequence shown here is derived from an EMBL/GenBank/DDBJ whole genome shotgun (WGS) entry which is preliminary data.</text>
</comment>
<keyword evidence="3" id="KW-0812">Transmembrane</keyword>
<dbReference type="PATRIC" id="fig|1129367.4.peg.3011"/>
<sequence length="418" mass="46022">MAAQTHKQNIASTEKTCATRNVVRFTFAVVLMVTLLPLFILNILLSLLVLKAPIKGENWIDVGGDVVELYSWQVGPFKSSANIINVVMGQVHFVGTPIIRGTTSIPNVKRFKSPCEKAGLYDCLQLHRATGLVVNDELTLLEAQAKQNCIQDAMMVFKLVVCKALYKKGGSTQGDSVMFGIPFANTKMHDAINWVCQGEQVQINCRVGYFLNVNSINLAASNKGLHNTLCGSDKNFVDGSGMRIAAQHSGIDLADNVNGTDMLPLLCEQAVQTEQSLFLLGAKEGVAKKAGEALKAKYTGLDICGTHHGYFNSDDDIIDQINQSGATILLVALGSPRQELWLAKNKHRLNCQCALAVGGLFDFFSGAIPRAPLWMREMGLEWVWRLMQEPKTKFNRYVIGNPVFLFRVFILKQSIRGL</sequence>
<keyword evidence="3" id="KW-1133">Transmembrane helix</keyword>
<dbReference type="CDD" id="cd06533">
    <property type="entry name" value="Glyco_transf_WecG_TagA"/>
    <property type="match status" value="1"/>
</dbReference>
<proteinExistence type="predicted"/>
<reference evidence="4 5" key="1">
    <citation type="journal article" date="2015" name="BMC Genomics">
        <title>Genome mining reveals unlocked bioactive potential of marine Gram-negative bacteria.</title>
        <authorList>
            <person name="Machado H."/>
            <person name="Sonnenschein E.C."/>
            <person name="Melchiorsen J."/>
            <person name="Gram L."/>
        </authorList>
    </citation>
    <scope>NUCLEOTIDE SEQUENCE [LARGE SCALE GENOMIC DNA]</scope>
    <source>
        <strain evidence="4 5">S4054</strain>
    </source>
</reference>
<dbReference type="PANTHER" id="PTHR34136">
    <property type="match status" value="1"/>
</dbReference>
<dbReference type="EMBL" id="AUXW01000153">
    <property type="protein sequence ID" value="KKE83155.1"/>
    <property type="molecule type" value="Genomic_DNA"/>
</dbReference>
<dbReference type="NCBIfam" id="TIGR00696">
    <property type="entry name" value="wecG_tagA_cpsF"/>
    <property type="match status" value="1"/>
</dbReference>
<organism evidence="4 5">
    <name type="scientific">Pseudoalteromonas luteoviolacea S4054</name>
    <dbReference type="NCBI Taxonomy" id="1129367"/>
    <lineage>
        <taxon>Bacteria</taxon>
        <taxon>Pseudomonadati</taxon>
        <taxon>Pseudomonadota</taxon>
        <taxon>Gammaproteobacteria</taxon>
        <taxon>Alteromonadales</taxon>
        <taxon>Pseudoalteromonadaceae</taxon>
        <taxon>Pseudoalteromonas</taxon>
    </lineage>
</organism>
<evidence type="ECO:0000313" key="4">
    <source>
        <dbReference type="EMBL" id="KKE83155.1"/>
    </source>
</evidence>
<feature type="transmembrane region" description="Helical" evidence="3">
    <location>
        <begin position="25"/>
        <end position="50"/>
    </location>
</feature>
<evidence type="ECO:0000256" key="3">
    <source>
        <dbReference type="SAM" id="Phobius"/>
    </source>
</evidence>
<keyword evidence="3" id="KW-0472">Membrane</keyword>
<evidence type="ECO:0000256" key="2">
    <source>
        <dbReference type="ARBA" id="ARBA00022679"/>
    </source>
</evidence>
<dbReference type="Proteomes" id="UP000033434">
    <property type="component" value="Unassembled WGS sequence"/>
</dbReference>
<evidence type="ECO:0000256" key="1">
    <source>
        <dbReference type="ARBA" id="ARBA00022676"/>
    </source>
</evidence>
<dbReference type="RefSeq" id="WP_052960994.1">
    <property type="nucleotide sequence ID" value="NZ_AUXW01000153.1"/>
</dbReference>
<accession>A0A0F6AAD9</accession>
<evidence type="ECO:0008006" key="6">
    <source>
        <dbReference type="Google" id="ProtNLM"/>
    </source>
</evidence>
<dbReference type="InterPro" id="IPR004629">
    <property type="entry name" value="WecG_TagA_CpsF"/>
</dbReference>
<gene>
    <name evidence="4" type="ORF">N479_15930</name>
</gene>
<name>A0A0F6AAD9_9GAMM</name>
<dbReference type="Pfam" id="PF03808">
    <property type="entry name" value="Glyco_tran_WecG"/>
    <property type="match status" value="1"/>
</dbReference>
<keyword evidence="1" id="KW-0328">Glycosyltransferase</keyword>
<dbReference type="GO" id="GO:0016758">
    <property type="term" value="F:hexosyltransferase activity"/>
    <property type="evidence" value="ECO:0007669"/>
    <property type="project" value="TreeGrafter"/>
</dbReference>
<dbReference type="AlphaFoldDB" id="A0A0F6AAD9"/>
<keyword evidence="2" id="KW-0808">Transferase</keyword>
<protein>
    <recommendedName>
        <fullName evidence="6">Glycosyl transferase</fullName>
    </recommendedName>
</protein>
<evidence type="ECO:0000313" key="5">
    <source>
        <dbReference type="Proteomes" id="UP000033434"/>
    </source>
</evidence>